<accession>A0A1T2X609</accession>
<dbReference type="AlphaFoldDB" id="A0A1T2X609"/>
<dbReference type="PANTHER" id="PTHR43471">
    <property type="entry name" value="ABC TRANSPORTER PERMEASE"/>
    <property type="match status" value="1"/>
</dbReference>
<keyword evidence="3" id="KW-1185">Reference proteome</keyword>
<feature type="transmembrane region" description="Helical" evidence="1">
    <location>
        <begin position="176"/>
        <end position="195"/>
    </location>
</feature>
<evidence type="ECO:0000313" key="2">
    <source>
        <dbReference type="EMBL" id="OPA75317.1"/>
    </source>
</evidence>
<proteinExistence type="predicted"/>
<sequence length="294" mass="32866">MMIIMGMTWKEMMRKRVMLLTLIMTVIFLIAFWFIAKTIGGIHLTSRFDPNSTEVLIDRFMRGSFILMLGFFFGAFVVAFLSIFSSFAVISGEAEQGVMQSLLPRPLPRWKWYLGRWLGYVTLGMLYALILFIAILLITNAQATIPKDPASLIKSFLLFASVVPLLITASMWGSGFFSAVGNGVFMTMLYGAGWLGGMIEKVSSTIRLDAALAQPLNNISGIMSLLMPADALQRKMLAELFSFKDLGGLMSSQNSPLGMFDMGQIPSSTFIMYTVIYTLVLFVWGMRRFGKKDF</sequence>
<feature type="transmembrane region" description="Helical" evidence="1">
    <location>
        <begin position="117"/>
        <end position="138"/>
    </location>
</feature>
<dbReference type="Proteomes" id="UP000190188">
    <property type="component" value="Unassembled WGS sequence"/>
</dbReference>
<feature type="transmembrane region" description="Helical" evidence="1">
    <location>
        <begin position="265"/>
        <end position="284"/>
    </location>
</feature>
<keyword evidence="1" id="KW-0472">Membrane</keyword>
<dbReference type="Pfam" id="PF12679">
    <property type="entry name" value="ABC2_membrane_2"/>
    <property type="match status" value="1"/>
</dbReference>
<protein>
    <submittedName>
        <fullName evidence="2">ABC transporter permease</fullName>
    </submittedName>
</protein>
<reference evidence="2 3" key="1">
    <citation type="submission" date="2017-01" db="EMBL/GenBank/DDBJ databases">
        <title>Genome analysis of Paenibacillus selenitrireducens ES3-24.</title>
        <authorList>
            <person name="Xu D."/>
            <person name="Yao R."/>
            <person name="Zheng S."/>
        </authorList>
    </citation>
    <scope>NUCLEOTIDE SEQUENCE [LARGE SCALE GENOMIC DNA]</scope>
    <source>
        <strain evidence="2 3">ES3-24</strain>
    </source>
</reference>
<dbReference type="GO" id="GO:0005886">
    <property type="term" value="C:plasma membrane"/>
    <property type="evidence" value="ECO:0007669"/>
    <property type="project" value="UniProtKB-SubCell"/>
</dbReference>
<gene>
    <name evidence="2" type="ORF">BVG16_22260</name>
</gene>
<dbReference type="OrthoDB" id="5146022at2"/>
<dbReference type="STRING" id="1324314.BVG16_22260"/>
<dbReference type="GO" id="GO:0140359">
    <property type="term" value="F:ABC-type transporter activity"/>
    <property type="evidence" value="ECO:0007669"/>
    <property type="project" value="InterPro"/>
</dbReference>
<evidence type="ECO:0000256" key="1">
    <source>
        <dbReference type="SAM" id="Phobius"/>
    </source>
</evidence>
<dbReference type="EMBL" id="MSZX01000009">
    <property type="protein sequence ID" value="OPA75317.1"/>
    <property type="molecule type" value="Genomic_DNA"/>
</dbReference>
<feature type="transmembrane region" description="Helical" evidence="1">
    <location>
        <begin position="150"/>
        <end position="169"/>
    </location>
</feature>
<organism evidence="2 3">
    <name type="scientific">Paenibacillus selenitireducens</name>
    <dbReference type="NCBI Taxonomy" id="1324314"/>
    <lineage>
        <taxon>Bacteria</taxon>
        <taxon>Bacillati</taxon>
        <taxon>Bacillota</taxon>
        <taxon>Bacilli</taxon>
        <taxon>Bacillales</taxon>
        <taxon>Paenibacillaceae</taxon>
        <taxon>Paenibacillus</taxon>
    </lineage>
</organism>
<comment type="caution">
    <text evidence="2">The sequence shown here is derived from an EMBL/GenBank/DDBJ whole genome shotgun (WGS) entry which is preliminary data.</text>
</comment>
<feature type="transmembrane region" description="Helical" evidence="1">
    <location>
        <begin position="65"/>
        <end position="90"/>
    </location>
</feature>
<name>A0A1T2X609_9BACL</name>
<keyword evidence="1" id="KW-1133">Transmembrane helix</keyword>
<dbReference type="RefSeq" id="WP_078501389.1">
    <property type="nucleotide sequence ID" value="NZ_MSZX01000009.1"/>
</dbReference>
<evidence type="ECO:0000313" key="3">
    <source>
        <dbReference type="Proteomes" id="UP000190188"/>
    </source>
</evidence>
<keyword evidence="1" id="KW-0812">Transmembrane</keyword>